<comment type="caution">
    <text evidence="4">Lacks conserved residue(s) required for the propagation of feature annotation.</text>
</comment>
<evidence type="ECO:0000256" key="1">
    <source>
        <dbReference type="ARBA" id="ARBA00022801"/>
    </source>
</evidence>
<keyword evidence="3 4" id="KW-0443">Lipid metabolism</keyword>
<comment type="caution">
    <text evidence="6">The sequence shown here is derived from an EMBL/GenBank/DDBJ whole genome shotgun (WGS) entry which is preliminary data.</text>
</comment>
<dbReference type="EMBL" id="QYYD01000013">
    <property type="protein sequence ID" value="RJF74051.1"/>
    <property type="molecule type" value="Genomic_DNA"/>
</dbReference>
<evidence type="ECO:0000256" key="3">
    <source>
        <dbReference type="ARBA" id="ARBA00023098"/>
    </source>
</evidence>
<protein>
    <submittedName>
        <fullName evidence="6">Patatin-like phospholipase family protein</fullName>
    </submittedName>
</protein>
<organism evidence="6 7">
    <name type="scientific">Rhodopseudomonas palustris</name>
    <dbReference type="NCBI Taxonomy" id="1076"/>
    <lineage>
        <taxon>Bacteria</taxon>
        <taxon>Pseudomonadati</taxon>
        <taxon>Pseudomonadota</taxon>
        <taxon>Alphaproteobacteria</taxon>
        <taxon>Hyphomicrobiales</taxon>
        <taxon>Nitrobacteraceae</taxon>
        <taxon>Rhodopseudomonas</taxon>
    </lineage>
</organism>
<evidence type="ECO:0000256" key="2">
    <source>
        <dbReference type="ARBA" id="ARBA00022963"/>
    </source>
</evidence>
<dbReference type="Pfam" id="PF01734">
    <property type="entry name" value="Patatin"/>
    <property type="match status" value="1"/>
</dbReference>
<dbReference type="GO" id="GO:0016787">
    <property type="term" value="F:hydrolase activity"/>
    <property type="evidence" value="ECO:0007669"/>
    <property type="project" value="UniProtKB-UniRule"/>
</dbReference>
<keyword evidence="1 4" id="KW-0378">Hydrolase</keyword>
<feature type="domain" description="PNPLA" evidence="5">
    <location>
        <begin position="5"/>
        <end position="196"/>
    </location>
</feature>
<gene>
    <name evidence="6" type="ORF">D4Q52_14265</name>
</gene>
<dbReference type="Gene3D" id="3.40.1090.10">
    <property type="entry name" value="Cytosolic phospholipase A2 catalytic domain"/>
    <property type="match status" value="2"/>
</dbReference>
<feature type="active site" description="Proton acceptor" evidence="4">
    <location>
        <position position="183"/>
    </location>
</feature>
<dbReference type="InterPro" id="IPR002641">
    <property type="entry name" value="PNPLA_dom"/>
</dbReference>
<feature type="active site" description="Nucleophile" evidence="4">
    <location>
        <position position="38"/>
    </location>
</feature>
<feature type="short sequence motif" description="DGA/G" evidence="4">
    <location>
        <begin position="183"/>
        <end position="185"/>
    </location>
</feature>
<evidence type="ECO:0000313" key="7">
    <source>
        <dbReference type="Proteomes" id="UP000285523"/>
    </source>
</evidence>
<dbReference type="PANTHER" id="PTHR14226">
    <property type="entry name" value="NEUROPATHY TARGET ESTERASE/SWISS CHEESE D.MELANOGASTER"/>
    <property type="match status" value="1"/>
</dbReference>
<dbReference type="SUPFAM" id="SSF52151">
    <property type="entry name" value="FabD/lysophospholipase-like"/>
    <property type="match status" value="1"/>
</dbReference>
<name>A0A418VD15_RHOPL</name>
<dbReference type="AlphaFoldDB" id="A0A418VD15"/>
<dbReference type="InterPro" id="IPR050301">
    <property type="entry name" value="NTE"/>
</dbReference>
<feature type="short sequence motif" description="GXSXG" evidence="4">
    <location>
        <begin position="36"/>
        <end position="40"/>
    </location>
</feature>
<proteinExistence type="predicted"/>
<accession>A0A418VD15</accession>
<reference evidence="6 7" key="1">
    <citation type="submission" date="2018-09" db="EMBL/GenBank/DDBJ databases">
        <title>Draft genome sequence of Rhodopseudomonas palustris 2.1.18.</title>
        <authorList>
            <person name="Robertson S.L."/>
            <person name="Meyer T.E."/>
            <person name="Kyndt J.A."/>
        </authorList>
    </citation>
    <scope>NUCLEOTIDE SEQUENCE [LARGE SCALE GENOMIC DNA]</scope>
    <source>
        <strain evidence="6 7">2.1.18</strain>
    </source>
</reference>
<dbReference type="InterPro" id="IPR016035">
    <property type="entry name" value="Acyl_Trfase/lysoPLipase"/>
</dbReference>
<dbReference type="Proteomes" id="UP000285523">
    <property type="component" value="Unassembled WGS sequence"/>
</dbReference>
<evidence type="ECO:0000256" key="4">
    <source>
        <dbReference type="PROSITE-ProRule" id="PRU01161"/>
    </source>
</evidence>
<dbReference type="PROSITE" id="PS51635">
    <property type="entry name" value="PNPLA"/>
    <property type="match status" value="1"/>
</dbReference>
<dbReference type="GO" id="GO:0016042">
    <property type="term" value="P:lipid catabolic process"/>
    <property type="evidence" value="ECO:0007669"/>
    <property type="project" value="UniProtKB-UniRule"/>
</dbReference>
<dbReference type="RefSeq" id="WP_119857266.1">
    <property type="nucleotide sequence ID" value="NZ_QYYD01000013.1"/>
</dbReference>
<dbReference type="PANTHER" id="PTHR14226:SF57">
    <property type="entry name" value="BLR7027 PROTEIN"/>
    <property type="match status" value="1"/>
</dbReference>
<dbReference type="OrthoDB" id="9807112at2"/>
<keyword evidence="2 4" id="KW-0442">Lipid degradation</keyword>
<sequence length="333" mass="36219">MTTALVFGGGLSLAAYHGGAYQAFAERQLPLHWTAGSSAGAVTAALIAGTAPDERVFRLRTFWGIGTEAPSAGPFAHLEGWMSAVRAHVIGDPSRFYPRFPSPRFHSLYDLTPMRRRLAQLIDFGRLNGGEVRLCIVATDVVSGDPVVFDTSTTRIELDHVLASCGFLPEFAPVTIGQQTLVDGGLSLNAPFDPILQASTAPLRLFVLDLYARDDAPPTSLEAALERKNDLIFGNQTYLRLKDKIAIRRLQRELAGSSNADDEISLLSYRAGSDEPGPEKSFNFSRPALTRRWCAGRMDMEAALHSDIRGIDGLRVIRRDPSAARPGAQAEAR</sequence>
<evidence type="ECO:0000259" key="5">
    <source>
        <dbReference type="PROSITE" id="PS51635"/>
    </source>
</evidence>
<evidence type="ECO:0000313" key="6">
    <source>
        <dbReference type="EMBL" id="RJF74051.1"/>
    </source>
</evidence>